<accession>A0ACB9EAN3</accession>
<reference evidence="2" key="1">
    <citation type="journal article" date="2022" name="Mol. Ecol. Resour.">
        <title>The genomes of chicory, endive, great burdock and yacon provide insights into Asteraceae palaeo-polyploidization history and plant inulin production.</title>
        <authorList>
            <person name="Fan W."/>
            <person name="Wang S."/>
            <person name="Wang H."/>
            <person name="Wang A."/>
            <person name="Jiang F."/>
            <person name="Liu H."/>
            <person name="Zhao H."/>
            <person name="Xu D."/>
            <person name="Zhang Y."/>
        </authorList>
    </citation>
    <scope>NUCLEOTIDE SEQUENCE [LARGE SCALE GENOMIC DNA]</scope>
    <source>
        <strain evidence="2">cv. Yunnan</strain>
    </source>
</reference>
<keyword evidence="2" id="KW-1185">Reference proteome</keyword>
<sequence>MSTRNFELEQLDVKTAFLHVNLEEKIYMVQPQGFEVKGNEKKVCLLLRSLYGLKQSGSGISGLMSTWFHMDLKEVVMETKELLRQEFDMKELSEARKILGMEITRDRSQCLLFLKQSSYVKRVLSMYGMEGCKSVSTPLAAHFKLSCRDSPQTEEEQSWMEKVPYANVVGSLMYLMVCTRPDIGYSVSLVSRYISCPGACDAVVLGYSDSDFAKDLDKGRSMTRYAFTLFGSLVSWRAYLQHIVTQLSTEAEYVALTEAVKECIWLKGFVTAKSTKA</sequence>
<dbReference type="Proteomes" id="UP001056120">
    <property type="component" value="Linkage Group LG18"/>
</dbReference>
<dbReference type="EMBL" id="CM042035">
    <property type="protein sequence ID" value="KAI3755910.1"/>
    <property type="molecule type" value="Genomic_DNA"/>
</dbReference>
<comment type="caution">
    <text evidence="1">The sequence shown here is derived from an EMBL/GenBank/DDBJ whole genome shotgun (WGS) entry which is preliminary data.</text>
</comment>
<organism evidence="1 2">
    <name type="scientific">Smallanthus sonchifolius</name>
    <dbReference type="NCBI Taxonomy" id="185202"/>
    <lineage>
        <taxon>Eukaryota</taxon>
        <taxon>Viridiplantae</taxon>
        <taxon>Streptophyta</taxon>
        <taxon>Embryophyta</taxon>
        <taxon>Tracheophyta</taxon>
        <taxon>Spermatophyta</taxon>
        <taxon>Magnoliopsida</taxon>
        <taxon>eudicotyledons</taxon>
        <taxon>Gunneridae</taxon>
        <taxon>Pentapetalae</taxon>
        <taxon>asterids</taxon>
        <taxon>campanulids</taxon>
        <taxon>Asterales</taxon>
        <taxon>Asteraceae</taxon>
        <taxon>Asteroideae</taxon>
        <taxon>Heliantheae alliance</taxon>
        <taxon>Millerieae</taxon>
        <taxon>Smallanthus</taxon>
    </lineage>
</organism>
<protein>
    <submittedName>
        <fullName evidence="1">Uncharacterized protein</fullName>
    </submittedName>
</protein>
<gene>
    <name evidence="1" type="ORF">L1987_55719</name>
</gene>
<evidence type="ECO:0000313" key="1">
    <source>
        <dbReference type="EMBL" id="KAI3755910.1"/>
    </source>
</evidence>
<name>A0ACB9EAN3_9ASTR</name>
<evidence type="ECO:0000313" key="2">
    <source>
        <dbReference type="Proteomes" id="UP001056120"/>
    </source>
</evidence>
<proteinExistence type="predicted"/>
<reference evidence="1 2" key="2">
    <citation type="journal article" date="2022" name="Mol. Ecol. Resour.">
        <title>The genomes of chicory, endive, great burdock and yacon provide insights into Asteraceae paleo-polyploidization history and plant inulin production.</title>
        <authorList>
            <person name="Fan W."/>
            <person name="Wang S."/>
            <person name="Wang H."/>
            <person name="Wang A."/>
            <person name="Jiang F."/>
            <person name="Liu H."/>
            <person name="Zhao H."/>
            <person name="Xu D."/>
            <person name="Zhang Y."/>
        </authorList>
    </citation>
    <scope>NUCLEOTIDE SEQUENCE [LARGE SCALE GENOMIC DNA]</scope>
    <source>
        <strain evidence="2">cv. Yunnan</strain>
        <tissue evidence="1">Leaves</tissue>
    </source>
</reference>